<keyword evidence="3" id="KW-1185">Reference proteome</keyword>
<dbReference type="Pfam" id="PF03993">
    <property type="entry name" value="DUF349"/>
    <property type="match status" value="2"/>
</dbReference>
<feature type="coiled-coil region" evidence="1">
    <location>
        <begin position="212"/>
        <end position="279"/>
    </location>
</feature>
<evidence type="ECO:0000313" key="3">
    <source>
        <dbReference type="Proteomes" id="UP001467690"/>
    </source>
</evidence>
<dbReference type="Proteomes" id="UP001467690">
    <property type="component" value="Unassembled WGS sequence"/>
</dbReference>
<protein>
    <submittedName>
        <fullName evidence="2">DUF349 domain-containing protein</fullName>
    </submittedName>
</protein>
<organism evidence="2 3">
    <name type="scientific">Catenovulum sediminis</name>
    <dbReference type="NCBI Taxonomy" id="1740262"/>
    <lineage>
        <taxon>Bacteria</taxon>
        <taxon>Pseudomonadati</taxon>
        <taxon>Pseudomonadota</taxon>
        <taxon>Gammaproteobacteria</taxon>
        <taxon>Alteromonadales</taxon>
        <taxon>Alteromonadaceae</taxon>
        <taxon>Catenovulum</taxon>
    </lineage>
</organism>
<dbReference type="EMBL" id="JBELOE010000265">
    <property type="protein sequence ID" value="MER2493649.1"/>
    <property type="molecule type" value="Genomic_DNA"/>
</dbReference>
<gene>
    <name evidence="2" type="ORF">ABS311_17355</name>
</gene>
<comment type="caution">
    <text evidence="2">The sequence shown here is derived from an EMBL/GenBank/DDBJ whole genome shotgun (WGS) entry which is preliminary data.</text>
</comment>
<reference evidence="2 3" key="1">
    <citation type="submission" date="2024-06" db="EMBL/GenBank/DDBJ databases">
        <authorList>
            <person name="Chen R.Y."/>
        </authorList>
    </citation>
    <scope>NUCLEOTIDE SEQUENCE [LARGE SCALE GENOMIC DNA]</scope>
    <source>
        <strain evidence="2 3">D2</strain>
    </source>
</reference>
<name>A0ABV1RL84_9ALTE</name>
<evidence type="ECO:0000256" key="1">
    <source>
        <dbReference type="SAM" id="Coils"/>
    </source>
</evidence>
<proteinExistence type="predicted"/>
<feature type="coiled-coil region" evidence="1">
    <location>
        <begin position="717"/>
        <end position="751"/>
    </location>
</feature>
<accession>A0ABV1RL84</accession>
<dbReference type="RefSeq" id="WP_350402718.1">
    <property type="nucleotide sequence ID" value="NZ_JBELOE010000265.1"/>
</dbReference>
<sequence length="923" mass="105427">MIFKQLFKPKWQHDDPNVRMEALKKLEDQDILQQLASRDAVPDVRKSALEKLASFDAWAKALSEEQDSRLQKLAFEKVKLALLAKENELPVIDKKAFLKNCKNTNLLEDFVRVSQEQSLRLLCLAKLHKNHLYYDLAVRDSDEKIALFCVEKIEDKKQLEKIAQKTPHPSVKALAQQALDKIKELEEKPVFIRKSTRLILSKLLALKDKDDYQRVQTESTELQQEWSALEQDFILLDDEERQVLTDKYQQISQKLNLALAELEAAFNEEQAKLAAQKKQQEIINSVEQGIAQIQEQVSLAIESEGDAQLSAIQQAIADNKALLQDDHLGGEKTEALFNRLNEIEVNAAHIPEFAEQVSKITRAITQLSQYQLPESIEQLDDAQNQFDQWMKDWKQNKRAMLFDLPSSLQESADSLIKTWNVKLKEINAQQNSTVKQVRGQLRELERLIRAGRFNVAFGLFRKIGEGYQSLSENYQQKVDREYQRLNEQIAELEDWKAYIGLPRKRELLAEIQQLAEQNVEDAFARAKQIKLARHTWRLLGNVSSEENTALNEAFDVAAEQAFAPCREKFAELEAQRAENLVARQKLCEQAAELEAQFNQQQNYQQLSKSLTSLQNEWNKAGSVERAEYVAISDRFFSIIKPLRQVLNAFYASNAESKRALIEKAEQIAQQGANAETVDALKALQQQWKETGYAGASKENKLWSKFRAVNDKVFAARQAEYEQNKQQQQAAVEQLKSELDGLFAQVNEAQETATIKQIQEQVKALDFNIGTPAQNKKLEKQSNGILQIIEKKLTAINNAKNDAVKEAFFTQIESLIHGQEISLSTENKLTASWQQALEAAQQASDKDSQQRRDLTIQIEILCGVDTPAQDTQRRMEIQVQMLSDKLNAGETKDPMDMLLLWLACGSLDTDDGELFNRVKKALSQ</sequence>
<dbReference type="InterPro" id="IPR007139">
    <property type="entry name" value="DUF349"/>
</dbReference>
<evidence type="ECO:0000313" key="2">
    <source>
        <dbReference type="EMBL" id="MER2493649.1"/>
    </source>
</evidence>
<keyword evidence="1" id="KW-0175">Coiled coil</keyword>